<keyword evidence="3" id="KW-1185">Reference proteome</keyword>
<accession>V4HAD0</accession>
<evidence type="ECO:0000313" key="3">
    <source>
        <dbReference type="Proteomes" id="UP000017840"/>
    </source>
</evidence>
<proteinExistence type="predicted"/>
<keyword evidence="1" id="KW-0472">Membrane</keyword>
<sequence>MLGFAHEEEFEIIALCTGSTFCLELMAAYALAVIAALVALTLPLVAGYYRFEARVEAYAGYLPLFSAAVLVVMGVGFLLGLF</sequence>
<reference evidence="2 3" key="1">
    <citation type="journal article" date="2013" name="Genome Announc.">
        <title>Draft Genome Sequence of 'Candidatus Halobonum tyrrellensis' Strain G22, Isolated from the Hypersaline Waters of Lake Tyrrell, Australia.</title>
        <authorList>
            <person name="Ugalde J.A."/>
            <person name="Narasingarao P."/>
            <person name="Kuo S."/>
            <person name="Podell S."/>
            <person name="Allen E.E."/>
        </authorList>
    </citation>
    <scope>NUCLEOTIDE SEQUENCE [LARGE SCALE GENOMIC DNA]</scope>
    <source>
        <strain evidence="2 3">G22</strain>
    </source>
</reference>
<name>V4HAD0_9EURY</name>
<dbReference type="EMBL" id="ASGZ01000052">
    <property type="protein sequence ID" value="ESP87665.1"/>
    <property type="molecule type" value="Genomic_DNA"/>
</dbReference>
<evidence type="ECO:0000313" key="2">
    <source>
        <dbReference type="EMBL" id="ESP87665.1"/>
    </source>
</evidence>
<dbReference type="eggNOG" id="arCOG03919">
    <property type="taxonomic scope" value="Archaea"/>
</dbReference>
<dbReference type="AlphaFoldDB" id="V4HAD0"/>
<dbReference type="PATRIC" id="fig|1324957.4.peg.2559"/>
<protein>
    <submittedName>
        <fullName evidence="2">Uncharacterized protein</fullName>
    </submittedName>
</protein>
<feature type="transmembrane region" description="Helical" evidence="1">
    <location>
        <begin position="61"/>
        <end position="81"/>
    </location>
</feature>
<evidence type="ECO:0000256" key="1">
    <source>
        <dbReference type="SAM" id="Phobius"/>
    </source>
</evidence>
<gene>
    <name evidence="2" type="ORF">K933_12630</name>
</gene>
<comment type="caution">
    <text evidence="2">The sequence shown here is derived from an EMBL/GenBank/DDBJ whole genome shotgun (WGS) entry which is preliminary data.</text>
</comment>
<organism evidence="2 3">
    <name type="scientific">Candidatus Halobonum tyrrellensis G22</name>
    <dbReference type="NCBI Taxonomy" id="1324957"/>
    <lineage>
        <taxon>Archaea</taxon>
        <taxon>Methanobacteriati</taxon>
        <taxon>Methanobacteriota</taxon>
        <taxon>Stenosarchaea group</taxon>
        <taxon>Halobacteria</taxon>
        <taxon>Halobacteriales</taxon>
        <taxon>Haloferacaceae</taxon>
        <taxon>Candidatus Halobonum</taxon>
    </lineage>
</organism>
<feature type="transmembrane region" description="Helical" evidence="1">
    <location>
        <begin position="27"/>
        <end position="49"/>
    </location>
</feature>
<keyword evidence="1" id="KW-1133">Transmembrane helix</keyword>
<dbReference type="Proteomes" id="UP000017840">
    <property type="component" value="Unassembled WGS sequence"/>
</dbReference>
<keyword evidence="1" id="KW-0812">Transmembrane</keyword>